<evidence type="ECO:0000256" key="1">
    <source>
        <dbReference type="ARBA" id="ARBA00023016"/>
    </source>
</evidence>
<keyword evidence="2" id="KW-0456">Lyase</keyword>
<dbReference type="GO" id="GO:0005737">
    <property type="term" value="C:cytoplasm"/>
    <property type="evidence" value="ECO:0007669"/>
    <property type="project" value="TreeGrafter"/>
</dbReference>
<evidence type="ECO:0000256" key="2">
    <source>
        <dbReference type="ARBA" id="ARBA00023239"/>
    </source>
</evidence>
<gene>
    <name evidence="5" type="ORF">EA660_04695</name>
</gene>
<dbReference type="OrthoDB" id="9792284at2"/>
<sequence>MSVKHVLFVMTNAGEIGPHHRPTGYFFPEVAHPFEVFDQAGIAVEYASPAGGEVPEDGYDASDAAQLAFRQAKAIRRLSRSRKLSEVDVLDYDAVFVPGGLGPMVDITGNREVQAVIRRAWDAGMPVAAVCHGPSALLGIQRDDGTPLLAGKRVTGFSTSEEDGYARADVPFDLETALRGEGALYTSVPDWQPHVVVDGRLITGQNPASAGPLAQAVVEALEGRA</sequence>
<dbReference type="AlphaFoldDB" id="A0A4Q8LD03"/>
<dbReference type="EMBL" id="SHMC01000002">
    <property type="protein sequence ID" value="TAA26536.1"/>
    <property type="molecule type" value="Genomic_DNA"/>
</dbReference>
<evidence type="ECO:0000256" key="3">
    <source>
        <dbReference type="ARBA" id="ARBA00038493"/>
    </source>
</evidence>
<protein>
    <submittedName>
        <fullName evidence="5">Type 1 glutamine amidotransferase domain-containing protein</fullName>
    </submittedName>
</protein>
<dbReference type="InterPro" id="IPR050325">
    <property type="entry name" value="Prot/Nucl_acid_deglycase"/>
</dbReference>
<keyword evidence="1" id="KW-0346">Stress response</keyword>
<dbReference type="GO" id="GO:0016740">
    <property type="term" value="F:transferase activity"/>
    <property type="evidence" value="ECO:0007669"/>
    <property type="project" value="UniProtKB-KW"/>
</dbReference>
<evidence type="ECO:0000259" key="4">
    <source>
        <dbReference type="Pfam" id="PF01965"/>
    </source>
</evidence>
<dbReference type="Pfam" id="PF01965">
    <property type="entry name" value="DJ-1_PfpI"/>
    <property type="match status" value="1"/>
</dbReference>
<dbReference type="InterPro" id="IPR029062">
    <property type="entry name" value="Class_I_gatase-like"/>
</dbReference>
<organism evidence="5 6">
    <name type="scientific">Pseudoxanthomonas winnipegensis</name>
    <dbReference type="NCBI Taxonomy" id="2480810"/>
    <lineage>
        <taxon>Bacteria</taxon>
        <taxon>Pseudomonadati</taxon>
        <taxon>Pseudomonadota</taxon>
        <taxon>Gammaproteobacteria</taxon>
        <taxon>Lysobacterales</taxon>
        <taxon>Lysobacteraceae</taxon>
        <taxon>Pseudoxanthomonas</taxon>
    </lineage>
</organism>
<dbReference type="CDD" id="cd03141">
    <property type="entry name" value="GATase1_Hsp31_like"/>
    <property type="match status" value="1"/>
</dbReference>
<accession>A0A4Q8LD03</accession>
<name>A0A4Q8LD03_9GAMM</name>
<keyword evidence="5" id="KW-0315">Glutamine amidotransferase</keyword>
<reference evidence="5 6" key="1">
    <citation type="submission" date="2019-02" db="EMBL/GenBank/DDBJ databases">
        <title>WGS of Pseudoxanthomonas species novum from clinical isolates.</title>
        <authorList>
            <person name="Bernier A.-M."/>
            <person name="Bernard K."/>
            <person name="Vachon A."/>
        </authorList>
    </citation>
    <scope>NUCLEOTIDE SEQUENCE [LARGE SCALE GENOMIC DNA]</scope>
    <source>
        <strain evidence="5 6">NML171200</strain>
    </source>
</reference>
<dbReference type="PANTHER" id="PTHR48094:SF11">
    <property type="entry name" value="GLUTATHIONE-INDEPENDENT GLYOXALASE HSP31-RELATED"/>
    <property type="match status" value="1"/>
</dbReference>
<comment type="similarity">
    <text evidence="3">Belongs to the peptidase C56 family. HSP31-like subfamily.</text>
</comment>
<dbReference type="GO" id="GO:0019243">
    <property type="term" value="P:methylglyoxal catabolic process to D-lactate via S-lactoyl-glutathione"/>
    <property type="evidence" value="ECO:0007669"/>
    <property type="project" value="TreeGrafter"/>
</dbReference>
<proteinExistence type="inferred from homology"/>
<keyword evidence="5" id="KW-0808">Transferase</keyword>
<dbReference type="PANTHER" id="PTHR48094">
    <property type="entry name" value="PROTEIN/NUCLEIC ACID DEGLYCASE DJ-1-RELATED"/>
    <property type="match status" value="1"/>
</dbReference>
<feature type="domain" description="DJ-1/PfpI" evidence="4">
    <location>
        <begin position="29"/>
        <end position="219"/>
    </location>
</feature>
<dbReference type="RefSeq" id="WP_130550411.1">
    <property type="nucleotide sequence ID" value="NZ_SHMC01000002.1"/>
</dbReference>
<evidence type="ECO:0000313" key="5">
    <source>
        <dbReference type="EMBL" id="TAA26536.1"/>
    </source>
</evidence>
<dbReference type="InterPro" id="IPR002818">
    <property type="entry name" value="DJ-1/PfpI"/>
</dbReference>
<dbReference type="SUPFAM" id="SSF52317">
    <property type="entry name" value="Class I glutamine amidotransferase-like"/>
    <property type="match status" value="1"/>
</dbReference>
<dbReference type="Proteomes" id="UP000292627">
    <property type="component" value="Unassembled WGS sequence"/>
</dbReference>
<dbReference type="GO" id="GO:0019172">
    <property type="term" value="F:glyoxalase III activity"/>
    <property type="evidence" value="ECO:0007669"/>
    <property type="project" value="TreeGrafter"/>
</dbReference>
<comment type="caution">
    <text evidence="5">The sequence shown here is derived from an EMBL/GenBank/DDBJ whole genome shotgun (WGS) entry which is preliminary data.</text>
</comment>
<dbReference type="Gene3D" id="3.40.50.880">
    <property type="match status" value="1"/>
</dbReference>
<evidence type="ECO:0000313" key="6">
    <source>
        <dbReference type="Proteomes" id="UP000292627"/>
    </source>
</evidence>